<dbReference type="InterPro" id="IPR011009">
    <property type="entry name" value="Kinase-like_dom_sf"/>
</dbReference>
<dbReference type="GO" id="GO:0008033">
    <property type="term" value="P:tRNA processing"/>
    <property type="evidence" value="ECO:0007669"/>
    <property type="project" value="UniProtKB-KW"/>
</dbReference>
<keyword evidence="7 13" id="KW-0418">Kinase</keyword>
<dbReference type="Proteomes" id="UP001472866">
    <property type="component" value="Chromosome 02"/>
</dbReference>
<dbReference type="InterPro" id="IPR022495">
    <property type="entry name" value="Bud32"/>
</dbReference>
<keyword evidence="4" id="KW-0808">Transferase</keyword>
<evidence type="ECO:0000259" key="11">
    <source>
        <dbReference type="PROSITE" id="PS50011"/>
    </source>
</evidence>
<dbReference type="EMBL" id="CP151502">
    <property type="protein sequence ID" value="WZN60253.1"/>
    <property type="molecule type" value="Genomic_DNA"/>
</dbReference>
<evidence type="ECO:0000313" key="12">
    <source>
        <dbReference type="EMBL" id="CAE0192730.1"/>
    </source>
</evidence>
<dbReference type="GO" id="GO:0004674">
    <property type="term" value="F:protein serine/threonine kinase activity"/>
    <property type="evidence" value="ECO:0007669"/>
    <property type="project" value="UniProtKB-KW"/>
</dbReference>
<evidence type="ECO:0000313" key="14">
    <source>
        <dbReference type="Proteomes" id="UP001472866"/>
    </source>
</evidence>
<keyword evidence="8" id="KW-0067">ATP-binding</keyword>
<dbReference type="EC" id="2.7.11.1" evidence="2"/>
<dbReference type="InterPro" id="IPR008266">
    <property type="entry name" value="Tyr_kinase_AS"/>
</dbReference>
<reference evidence="13 14" key="2">
    <citation type="submission" date="2024-03" db="EMBL/GenBank/DDBJ databases">
        <title>Complete genome sequence of the green alga Chloropicon roscoffensis RCC1871.</title>
        <authorList>
            <person name="Lemieux C."/>
            <person name="Pombert J.-F."/>
            <person name="Otis C."/>
            <person name="Turmel M."/>
        </authorList>
    </citation>
    <scope>NUCLEOTIDE SEQUENCE [LARGE SCALE GENOMIC DNA]</scope>
    <source>
        <strain evidence="13 14">RCC1871</strain>
    </source>
</reference>
<name>A0A7S3CCV6_9CHLO</name>
<evidence type="ECO:0000256" key="5">
    <source>
        <dbReference type="ARBA" id="ARBA00022694"/>
    </source>
</evidence>
<dbReference type="NCBIfam" id="TIGR03724">
    <property type="entry name" value="arch_bud32"/>
    <property type="match status" value="1"/>
</dbReference>
<proteinExistence type="inferred from homology"/>
<dbReference type="Gene3D" id="1.10.510.10">
    <property type="entry name" value="Transferase(Phosphotransferase) domain 1"/>
    <property type="match status" value="1"/>
</dbReference>
<feature type="domain" description="Protein kinase" evidence="11">
    <location>
        <begin position="11"/>
        <end position="228"/>
    </location>
</feature>
<evidence type="ECO:0000256" key="6">
    <source>
        <dbReference type="ARBA" id="ARBA00022741"/>
    </source>
</evidence>
<evidence type="ECO:0000256" key="10">
    <source>
        <dbReference type="ARBA" id="ARBA00048679"/>
    </source>
</evidence>
<comment type="catalytic activity">
    <reaction evidence="9">
        <text>L-threonyl-[protein] + ATP = O-phospho-L-threonyl-[protein] + ADP + H(+)</text>
        <dbReference type="Rhea" id="RHEA:46608"/>
        <dbReference type="Rhea" id="RHEA-COMP:11060"/>
        <dbReference type="Rhea" id="RHEA-COMP:11605"/>
        <dbReference type="ChEBI" id="CHEBI:15378"/>
        <dbReference type="ChEBI" id="CHEBI:30013"/>
        <dbReference type="ChEBI" id="CHEBI:30616"/>
        <dbReference type="ChEBI" id="CHEBI:61977"/>
        <dbReference type="ChEBI" id="CHEBI:456216"/>
        <dbReference type="EC" id="2.7.11.1"/>
    </reaction>
</comment>
<dbReference type="Pfam" id="PF06293">
    <property type="entry name" value="Kdo"/>
    <property type="match status" value="1"/>
</dbReference>
<accession>A0A7S3CCV6</accession>
<dbReference type="GO" id="GO:0005524">
    <property type="term" value="F:ATP binding"/>
    <property type="evidence" value="ECO:0007669"/>
    <property type="project" value="UniProtKB-KW"/>
</dbReference>
<evidence type="ECO:0000256" key="8">
    <source>
        <dbReference type="ARBA" id="ARBA00022840"/>
    </source>
</evidence>
<evidence type="ECO:0000256" key="9">
    <source>
        <dbReference type="ARBA" id="ARBA00047899"/>
    </source>
</evidence>
<protein>
    <recommendedName>
        <fullName evidence="2">non-specific serine/threonine protein kinase</fullName>
        <ecNumber evidence="2">2.7.11.1</ecNumber>
    </recommendedName>
</protein>
<dbReference type="GO" id="GO:0005634">
    <property type="term" value="C:nucleus"/>
    <property type="evidence" value="ECO:0007669"/>
    <property type="project" value="TreeGrafter"/>
</dbReference>
<keyword evidence="14" id="KW-1185">Reference proteome</keyword>
<sequence length="228" mass="26061">MTEEEQVVGLVPKCKLVCQGAEGRVFETRYFKRRAILKQRFDKMYRHPILNKKLTRQRLGMEVKGMMKARKLGIRTPTVLLVDTETNSIIMDRVEGITVKDWLRKGKYTEEELGRVLSAIGTQVAAMHDGSLVHGDLTTSNIIVREPSLELTFIDFGLSFNTVAQNGPEDKGVDLYVMERAFLNAHADKPGLFDKALEAYSQKTNQWKSTFNRYSEVRMRGRKRSMVG</sequence>
<dbReference type="PROSITE" id="PS00109">
    <property type="entry name" value="PROTEIN_KINASE_TYR"/>
    <property type="match status" value="1"/>
</dbReference>
<dbReference type="PROSITE" id="PS50011">
    <property type="entry name" value="PROTEIN_KINASE_DOM"/>
    <property type="match status" value="1"/>
</dbReference>
<evidence type="ECO:0000313" key="13">
    <source>
        <dbReference type="EMBL" id="WZN60253.1"/>
    </source>
</evidence>
<keyword evidence="5" id="KW-0819">tRNA processing</keyword>
<keyword evidence="3" id="KW-0723">Serine/threonine-protein kinase</keyword>
<dbReference type="EMBL" id="HBHZ01007520">
    <property type="protein sequence ID" value="CAE0192730.1"/>
    <property type="molecule type" value="Transcribed_RNA"/>
</dbReference>
<evidence type="ECO:0000256" key="3">
    <source>
        <dbReference type="ARBA" id="ARBA00022527"/>
    </source>
</evidence>
<dbReference type="PANTHER" id="PTHR12209">
    <property type="entry name" value="NON-SPECIFIC SERINE/THREONINE PROTEIN KINASE"/>
    <property type="match status" value="1"/>
</dbReference>
<dbReference type="PANTHER" id="PTHR12209:SF0">
    <property type="entry name" value="EKC_KEOPS COMPLEX SUBUNIT TP53RK"/>
    <property type="match status" value="1"/>
</dbReference>
<comment type="similarity">
    <text evidence="1">Belongs to the protein kinase superfamily. BUD32 family.</text>
</comment>
<dbReference type="GO" id="GO:0005829">
    <property type="term" value="C:cytosol"/>
    <property type="evidence" value="ECO:0007669"/>
    <property type="project" value="TreeGrafter"/>
</dbReference>
<dbReference type="GO" id="GO:0070525">
    <property type="term" value="P:tRNA threonylcarbamoyladenosine metabolic process"/>
    <property type="evidence" value="ECO:0007669"/>
    <property type="project" value="TreeGrafter"/>
</dbReference>
<evidence type="ECO:0000256" key="2">
    <source>
        <dbReference type="ARBA" id="ARBA00012513"/>
    </source>
</evidence>
<reference evidence="12" key="1">
    <citation type="submission" date="2021-01" db="EMBL/GenBank/DDBJ databases">
        <authorList>
            <person name="Corre E."/>
            <person name="Pelletier E."/>
            <person name="Niang G."/>
            <person name="Scheremetjew M."/>
            <person name="Finn R."/>
            <person name="Kale V."/>
            <person name="Holt S."/>
            <person name="Cochrane G."/>
            <person name="Meng A."/>
            <person name="Brown T."/>
            <person name="Cohen L."/>
        </authorList>
    </citation>
    <scope>NUCLEOTIDE SEQUENCE</scope>
    <source>
        <strain evidence="12">RCC1871</strain>
    </source>
</reference>
<evidence type="ECO:0000256" key="4">
    <source>
        <dbReference type="ARBA" id="ARBA00022679"/>
    </source>
</evidence>
<organism evidence="12">
    <name type="scientific">Chloropicon roscoffensis</name>
    <dbReference type="NCBI Taxonomy" id="1461544"/>
    <lineage>
        <taxon>Eukaryota</taxon>
        <taxon>Viridiplantae</taxon>
        <taxon>Chlorophyta</taxon>
        <taxon>Chloropicophyceae</taxon>
        <taxon>Chloropicales</taxon>
        <taxon>Chloropicaceae</taxon>
        <taxon>Chloropicon</taxon>
    </lineage>
</organism>
<comment type="catalytic activity">
    <reaction evidence="10">
        <text>L-seryl-[protein] + ATP = O-phospho-L-seryl-[protein] + ADP + H(+)</text>
        <dbReference type="Rhea" id="RHEA:17989"/>
        <dbReference type="Rhea" id="RHEA-COMP:9863"/>
        <dbReference type="Rhea" id="RHEA-COMP:11604"/>
        <dbReference type="ChEBI" id="CHEBI:15378"/>
        <dbReference type="ChEBI" id="CHEBI:29999"/>
        <dbReference type="ChEBI" id="CHEBI:30616"/>
        <dbReference type="ChEBI" id="CHEBI:83421"/>
        <dbReference type="ChEBI" id="CHEBI:456216"/>
        <dbReference type="EC" id="2.7.11.1"/>
    </reaction>
</comment>
<gene>
    <name evidence="12" type="ORF">CROS1456_LOCUS5820</name>
    <name evidence="13" type="ORF">HKI87_02g17820</name>
</gene>
<evidence type="ECO:0000256" key="7">
    <source>
        <dbReference type="ARBA" id="ARBA00022777"/>
    </source>
</evidence>
<dbReference type="Gene3D" id="3.30.200.20">
    <property type="entry name" value="Phosphorylase Kinase, domain 1"/>
    <property type="match status" value="1"/>
</dbReference>
<dbReference type="InterPro" id="IPR000719">
    <property type="entry name" value="Prot_kinase_dom"/>
</dbReference>
<evidence type="ECO:0000256" key="1">
    <source>
        <dbReference type="ARBA" id="ARBA00010630"/>
    </source>
</evidence>
<dbReference type="GO" id="GO:0000408">
    <property type="term" value="C:EKC/KEOPS complex"/>
    <property type="evidence" value="ECO:0007669"/>
    <property type="project" value="TreeGrafter"/>
</dbReference>
<keyword evidence="6" id="KW-0547">Nucleotide-binding</keyword>
<dbReference type="AlphaFoldDB" id="A0A7S3CCV6"/>
<dbReference type="SUPFAM" id="SSF56112">
    <property type="entry name" value="Protein kinase-like (PK-like)"/>
    <property type="match status" value="1"/>
</dbReference>
<dbReference type="FunFam" id="3.30.200.20:FF:000201">
    <property type="entry name" value="TP53-regulating kinase isoform X1"/>
    <property type="match status" value="1"/>
</dbReference>